<dbReference type="InterPro" id="IPR002143">
    <property type="entry name" value="Ribosomal_uL1"/>
</dbReference>
<dbReference type="PANTHER" id="PTHR36427:SF3">
    <property type="entry name" value="LARGE RIBOSOMAL SUBUNIT PROTEIN UL1M"/>
    <property type="match status" value="1"/>
</dbReference>
<keyword evidence="4 11" id="KW-0820">tRNA-binding</keyword>
<comment type="function">
    <text evidence="10">Probably involved in E site tRNA release. Binds directly to 23S rRNA.</text>
</comment>
<dbReference type="GO" id="GO:0006417">
    <property type="term" value="P:regulation of translation"/>
    <property type="evidence" value="ECO:0007669"/>
    <property type="project" value="UniProtKB-KW"/>
</dbReference>
<dbReference type="HAMAP" id="MF_01318_A">
    <property type="entry name" value="Ribosomal_uL1_A"/>
    <property type="match status" value="1"/>
</dbReference>
<dbReference type="GO" id="GO:0003735">
    <property type="term" value="F:structural constituent of ribosome"/>
    <property type="evidence" value="ECO:0007669"/>
    <property type="project" value="InterPro"/>
</dbReference>
<dbReference type="Pfam" id="PF00687">
    <property type="entry name" value="Ribosomal_L1"/>
    <property type="match status" value="1"/>
</dbReference>
<dbReference type="InterPro" id="IPR016095">
    <property type="entry name" value="Ribosomal_uL1_3-a/b-sand"/>
</dbReference>
<keyword evidence="8 11" id="KW-0689">Ribosomal protein</keyword>
<reference evidence="13 14" key="1">
    <citation type="submission" date="2018-06" db="EMBL/GenBank/DDBJ databases">
        <title>Extensive metabolic versatility and redundancy in microbially diverse, dynamic hydrothermal sediments.</title>
        <authorList>
            <person name="Dombrowski N."/>
            <person name="Teske A."/>
            <person name="Baker B.J."/>
        </authorList>
    </citation>
    <scope>NUCLEOTIDE SEQUENCE [LARGE SCALE GENOMIC DNA]</scope>
    <source>
        <strain evidence="13">B66_G16</strain>
    </source>
</reference>
<evidence type="ECO:0000256" key="1">
    <source>
        <dbReference type="ARBA" id="ARBA00010531"/>
    </source>
</evidence>
<dbReference type="Gene3D" id="3.30.190.20">
    <property type="match status" value="1"/>
</dbReference>
<dbReference type="GO" id="GO:0015934">
    <property type="term" value="C:large ribosomal subunit"/>
    <property type="evidence" value="ECO:0007669"/>
    <property type="project" value="InterPro"/>
</dbReference>
<comment type="function">
    <text evidence="11">Protein L1 is also a translational repressor protein, it controls the translation of its operon by binding to its mRNA.</text>
</comment>
<evidence type="ECO:0000256" key="5">
    <source>
        <dbReference type="ARBA" id="ARBA00022730"/>
    </source>
</evidence>
<comment type="subunit">
    <text evidence="2 11">Part of the 50S ribosomal subunit.</text>
</comment>
<dbReference type="PANTHER" id="PTHR36427">
    <property type="entry name" value="54S RIBOSOMAL PROTEIN L1, MITOCHONDRIAL"/>
    <property type="match status" value="1"/>
</dbReference>
<dbReference type="GO" id="GO:0000049">
    <property type="term" value="F:tRNA binding"/>
    <property type="evidence" value="ECO:0007669"/>
    <property type="project" value="UniProtKB-KW"/>
</dbReference>
<dbReference type="SUPFAM" id="SSF56808">
    <property type="entry name" value="Ribosomal protein L1"/>
    <property type="match status" value="1"/>
</dbReference>
<dbReference type="NCBIfam" id="NF003244">
    <property type="entry name" value="PRK04203.1"/>
    <property type="match status" value="1"/>
</dbReference>
<evidence type="ECO:0000256" key="7">
    <source>
        <dbReference type="ARBA" id="ARBA00022884"/>
    </source>
</evidence>
<dbReference type="PROSITE" id="PS01199">
    <property type="entry name" value="RIBOSOMAL_L1"/>
    <property type="match status" value="1"/>
</dbReference>
<comment type="similarity">
    <text evidence="1 11 12">Belongs to the universal ribosomal protein uL1 family.</text>
</comment>
<name>A0A497ER44_9CREN</name>
<comment type="function">
    <text evidence="11">Binds directly to 23S rRNA. Probably involved in E site tRNA release.</text>
</comment>
<evidence type="ECO:0000256" key="9">
    <source>
        <dbReference type="ARBA" id="ARBA00023274"/>
    </source>
</evidence>
<comment type="caution">
    <text evidence="13">The sequence shown here is derived from an EMBL/GenBank/DDBJ whole genome shotgun (WGS) entry which is preliminary data.</text>
</comment>
<dbReference type="InterPro" id="IPR023673">
    <property type="entry name" value="Ribosomal_uL1_CS"/>
</dbReference>
<evidence type="ECO:0000256" key="3">
    <source>
        <dbReference type="ARBA" id="ARBA00022491"/>
    </source>
</evidence>
<keyword evidence="6 11" id="KW-0810">Translation regulation</keyword>
<evidence type="ECO:0000313" key="14">
    <source>
        <dbReference type="Proteomes" id="UP000278475"/>
    </source>
</evidence>
<dbReference type="EMBL" id="QMQV01000020">
    <property type="protein sequence ID" value="RLE49844.1"/>
    <property type="molecule type" value="Genomic_DNA"/>
</dbReference>
<evidence type="ECO:0000256" key="6">
    <source>
        <dbReference type="ARBA" id="ARBA00022845"/>
    </source>
</evidence>
<dbReference type="AlphaFoldDB" id="A0A497ER44"/>
<dbReference type="Gene3D" id="3.40.50.790">
    <property type="match status" value="1"/>
</dbReference>
<dbReference type="InterPro" id="IPR023674">
    <property type="entry name" value="Ribosomal_uL1-like"/>
</dbReference>
<dbReference type="GO" id="GO:0019843">
    <property type="term" value="F:rRNA binding"/>
    <property type="evidence" value="ECO:0007669"/>
    <property type="project" value="UniProtKB-UniRule"/>
</dbReference>
<keyword evidence="3 11" id="KW-0678">Repressor</keyword>
<dbReference type="FunFam" id="3.40.50.790:FF:000005">
    <property type="entry name" value="50S ribosomal protein L1"/>
    <property type="match status" value="1"/>
</dbReference>
<keyword evidence="7 11" id="KW-0694">RNA-binding</keyword>
<proteinExistence type="inferred from homology"/>
<dbReference type="Proteomes" id="UP000278475">
    <property type="component" value="Unassembled WGS sequence"/>
</dbReference>
<accession>A0A497ER44</accession>
<keyword evidence="5 11" id="KW-0699">rRNA-binding</keyword>
<organism evidence="13 14">
    <name type="scientific">Thermoproteota archaeon</name>
    <dbReference type="NCBI Taxonomy" id="2056631"/>
    <lineage>
        <taxon>Archaea</taxon>
        <taxon>Thermoproteota</taxon>
    </lineage>
</organism>
<evidence type="ECO:0000256" key="10">
    <source>
        <dbReference type="ARBA" id="ARBA00045545"/>
    </source>
</evidence>
<dbReference type="InterPro" id="IPR023669">
    <property type="entry name" value="Ribosomal_uL1_arc"/>
</dbReference>
<dbReference type="PIRSF" id="PIRSF002155">
    <property type="entry name" value="Ribosomal_L1"/>
    <property type="match status" value="1"/>
</dbReference>
<dbReference type="GO" id="GO:0006412">
    <property type="term" value="P:translation"/>
    <property type="evidence" value="ECO:0007669"/>
    <property type="project" value="UniProtKB-UniRule"/>
</dbReference>
<protein>
    <recommendedName>
        <fullName evidence="11">Large ribosomal subunit protein uL1</fullName>
    </recommendedName>
</protein>
<evidence type="ECO:0000256" key="11">
    <source>
        <dbReference type="HAMAP-Rule" id="MF_01318"/>
    </source>
</evidence>
<evidence type="ECO:0000256" key="8">
    <source>
        <dbReference type="ARBA" id="ARBA00022980"/>
    </source>
</evidence>
<evidence type="ECO:0000313" key="13">
    <source>
        <dbReference type="EMBL" id="RLE49844.1"/>
    </source>
</evidence>
<dbReference type="InterPro" id="IPR028364">
    <property type="entry name" value="Ribosomal_uL1/biogenesis"/>
</dbReference>
<dbReference type="CDD" id="cd00403">
    <property type="entry name" value="Ribosomal_L1"/>
    <property type="match status" value="1"/>
</dbReference>
<sequence>MMSVVDPKALEKAFAEAKANSKPRNFTQSMELIVNLKGINMKSPESRINEAVPLPNTSGKPVKICVIADGDLIFKAKEAGADTVLTKADLEKLAGDKKSAKKLANSHDFFVARADLMPLIGRILGPILGPRGKMPEPIPPTADVKPIIDRLRKSVRIRTRDQPVVKCRIGVETMSDSALAENAMAVLSAIEKKFSLKQHLDSIYVKTTMGPPVEVEVD</sequence>
<evidence type="ECO:0000256" key="4">
    <source>
        <dbReference type="ARBA" id="ARBA00022555"/>
    </source>
</evidence>
<keyword evidence="9 11" id="KW-0687">Ribonucleoprotein</keyword>
<evidence type="ECO:0000256" key="2">
    <source>
        <dbReference type="ARBA" id="ARBA00011838"/>
    </source>
</evidence>
<gene>
    <name evidence="11" type="primary">rpl1</name>
    <name evidence="13" type="ORF">DRJ31_03395</name>
</gene>
<evidence type="ECO:0000256" key="12">
    <source>
        <dbReference type="RuleBase" id="RU000659"/>
    </source>
</evidence>